<feature type="domain" description="Response regulatory" evidence="8">
    <location>
        <begin position="551"/>
        <end position="667"/>
    </location>
</feature>
<dbReference type="InterPro" id="IPR001789">
    <property type="entry name" value="Sig_transdc_resp-reg_receiver"/>
</dbReference>
<dbReference type="InterPro" id="IPR035965">
    <property type="entry name" value="PAS-like_dom_sf"/>
</dbReference>
<dbReference type="FunFam" id="3.30.565.10:FF:000006">
    <property type="entry name" value="Sensor histidine kinase WalK"/>
    <property type="match status" value="1"/>
</dbReference>
<dbReference type="InterPro" id="IPR036890">
    <property type="entry name" value="HATPase_C_sf"/>
</dbReference>
<dbReference type="SUPFAM" id="SSF55785">
    <property type="entry name" value="PYP-like sensor domain (PAS domain)"/>
    <property type="match status" value="1"/>
</dbReference>
<dbReference type="Pfam" id="PF01590">
    <property type="entry name" value="GAF"/>
    <property type="match status" value="1"/>
</dbReference>
<dbReference type="PANTHER" id="PTHR43547:SF2">
    <property type="entry name" value="HYBRID SIGNAL TRANSDUCTION HISTIDINE KINASE C"/>
    <property type="match status" value="1"/>
</dbReference>
<dbReference type="EC" id="2.7.13.3" evidence="2"/>
<dbReference type="SMART" id="SM00388">
    <property type="entry name" value="HisKA"/>
    <property type="match status" value="1"/>
</dbReference>
<accession>A0A418LZR8</accession>
<dbReference type="InterPro" id="IPR003594">
    <property type="entry name" value="HATPase_dom"/>
</dbReference>
<sequence>MDTPGPQTEALLSVYRTAFKHSLQSFCLLEKIDNPVGTATDFRFLLTTSAFEQQLGIHQPEGKTIRQLVPPVEPQLFEHYERVALTGQPTHFEHYVAALDCWMAVSVFRVKQEAPYWIGALFDNITQRKKAENQQAYLLTLSDALRPLADAEQIQRAALHCLGQHLQVDRVLYAEVEPDEAHFVISANYVQPPFPQMIGCFQLSDFGKTPDSQRLGQTLVLADIHQVDESDEHLRSYLAAGVVSIIGIPLRKGGRWVASLTVHHGQPRQWTAQEVALVEETAERTWAALERARAEQALREEDRRKDEFMAMLGHELRNPLAVVTNTLLLLELTQGADSSLSYDKAVRLMSRETRHLKRMVDDLLDVGRIRQGKIKLERKRIDLGELVGQTVEGAQPLYQESNRQLLAHLPFEPLYVEGDTTRLAQVVMNLLTNGAKYTLEGGHVWVSLEAQGPNALLRVKDDGIGIPEEEQAAIFEVFVQGNTSLDRPQGGLGLGLAVVKQLVQGHGGSVAVYSAGPGQGSEFRIELPLTRVSAPPAQRPAQTLSGSSRGRVLVVDDNKDLADMTARLVEMNGYEVHVRYGGPEGLEAAESLRPEVILLDIGMPTLDGYAVSRRIRSQPWGDHITIVAITGFGQEADMQRSRAAGFDEHLLKPVDYSLLLEVLARSIPGGHTA</sequence>
<dbReference type="SMART" id="SM00065">
    <property type="entry name" value="GAF"/>
    <property type="match status" value="1"/>
</dbReference>
<dbReference type="SMART" id="SM00387">
    <property type="entry name" value="HATPase_c"/>
    <property type="match status" value="1"/>
</dbReference>
<dbReference type="SUPFAM" id="SSF47384">
    <property type="entry name" value="Homodimeric domain of signal transducing histidine kinase"/>
    <property type="match status" value="1"/>
</dbReference>
<dbReference type="InterPro" id="IPR003018">
    <property type="entry name" value="GAF"/>
</dbReference>
<dbReference type="CDD" id="cd17580">
    <property type="entry name" value="REC_2_DhkD-like"/>
    <property type="match status" value="1"/>
</dbReference>
<dbReference type="Proteomes" id="UP000283523">
    <property type="component" value="Unassembled WGS sequence"/>
</dbReference>
<protein>
    <recommendedName>
        <fullName evidence="2">histidine kinase</fullName>
        <ecNumber evidence="2">2.7.13.3</ecNumber>
    </recommendedName>
</protein>
<dbReference type="Pfam" id="PF00512">
    <property type="entry name" value="HisKA"/>
    <property type="match status" value="1"/>
</dbReference>
<feature type="modified residue" description="4-aspartylphosphate" evidence="6">
    <location>
        <position position="600"/>
    </location>
</feature>
<keyword evidence="10" id="KW-1185">Reference proteome</keyword>
<dbReference type="Gene3D" id="3.30.450.40">
    <property type="match status" value="1"/>
</dbReference>
<dbReference type="Pfam" id="PF00072">
    <property type="entry name" value="Response_reg"/>
    <property type="match status" value="1"/>
</dbReference>
<dbReference type="CDD" id="cd00082">
    <property type="entry name" value="HisKA"/>
    <property type="match status" value="1"/>
</dbReference>
<name>A0A418LZR8_9BACT</name>
<dbReference type="InterPro" id="IPR005467">
    <property type="entry name" value="His_kinase_dom"/>
</dbReference>
<dbReference type="InterPro" id="IPR004358">
    <property type="entry name" value="Sig_transdc_His_kin-like_C"/>
</dbReference>
<evidence type="ECO:0000256" key="4">
    <source>
        <dbReference type="ARBA" id="ARBA00022679"/>
    </source>
</evidence>
<dbReference type="InterPro" id="IPR036097">
    <property type="entry name" value="HisK_dim/P_sf"/>
</dbReference>
<keyword evidence="5" id="KW-0418">Kinase</keyword>
<proteinExistence type="predicted"/>
<evidence type="ECO:0000256" key="2">
    <source>
        <dbReference type="ARBA" id="ARBA00012438"/>
    </source>
</evidence>
<dbReference type="InterPro" id="IPR029016">
    <property type="entry name" value="GAF-like_dom_sf"/>
</dbReference>
<dbReference type="SMART" id="SM00448">
    <property type="entry name" value="REC"/>
    <property type="match status" value="1"/>
</dbReference>
<dbReference type="PRINTS" id="PR00344">
    <property type="entry name" value="BCTRLSENSOR"/>
</dbReference>
<dbReference type="SUPFAM" id="SSF55781">
    <property type="entry name" value="GAF domain-like"/>
    <property type="match status" value="1"/>
</dbReference>
<organism evidence="9 10">
    <name type="scientific">Fibrisoma montanum</name>
    <dbReference type="NCBI Taxonomy" id="2305895"/>
    <lineage>
        <taxon>Bacteria</taxon>
        <taxon>Pseudomonadati</taxon>
        <taxon>Bacteroidota</taxon>
        <taxon>Cytophagia</taxon>
        <taxon>Cytophagales</taxon>
        <taxon>Spirosomataceae</taxon>
        <taxon>Fibrisoma</taxon>
    </lineage>
</organism>
<dbReference type="PROSITE" id="PS50110">
    <property type="entry name" value="RESPONSE_REGULATORY"/>
    <property type="match status" value="1"/>
</dbReference>
<dbReference type="PANTHER" id="PTHR43547">
    <property type="entry name" value="TWO-COMPONENT HISTIDINE KINASE"/>
    <property type="match status" value="1"/>
</dbReference>
<dbReference type="InterPro" id="IPR003661">
    <property type="entry name" value="HisK_dim/P_dom"/>
</dbReference>
<dbReference type="Gene3D" id="3.30.565.10">
    <property type="entry name" value="Histidine kinase-like ATPase, C-terminal domain"/>
    <property type="match status" value="1"/>
</dbReference>
<evidence type="ECO:0000256" key="1">
    <source>
        <dbReference type="ARBA" id="ARBA00000085"/>
    </source>
</evidence>
<dbReference type="Gene3D" id="3.30.450.20">
    <property type="entry name" value="PAS domain"/>
    <property type="match status" value="1"/>
</dbReference>
<evidence type="ECO:0000259" key="7">
    <source>
        <dbReference type="PROSITE" id="PS50109"/>
    </source>
</evidence>
<dbReference type="GO" id="GO:0000155">
    <property type="term" value="F:phosphorelay sensor kinase activity"/>
    <property type="evidence" value="ECO:0007669"/>
    <property type="project" value="InterPro"/>
</dbReference>
<dbReference type="SUPFAM" id="SSF55874">
    <property type="entry name" value="ATPase domain of HSP90 chaperone/DNA topoisomerase II/histidine kinase"/>
    <property type="match status" value="1"/>
</dbReference>
<evidence type="ECO:0000259" key="8">
    <source>
        <dbReference type="PROSITE" id="PS50110"/>
    </source>
</evidence>
<reference evidence="9 10" key="1">
    <citation type="submission" date="2018-08" db="EMBL/GenBank/DDBJ databases">
        <title>Fibrisoma montanum sp. nov., isolated from Danxia mountain soil.</title>
        <authorList>
            <person name="Huang Y."/>
        </authorList>
    </citation>
    <scope>NUCLEOTIDE SEQUENCE [LARGE SCALE GENOMIC DNA]</scope>
    <source>
        <strain evidence="9 10">HYT19</strain>
    </source>
</reference>
<dbReference type="SUPFAM" id="SSF52172">
    <property type="entry name" value="CheY-like"/>
    <property type="match status" value="1"/>
</dbReference>
<dbReference type="RefSeq" id="WP_119670952.1">
    <property type="nucleotide sequence ID" value="NZ_QXED01000010.1"/>
</dbReference>
<dbReference type="InterPro" id="IPR011006">
    <property type="entry name" value="CheY-like_superfamily"/>
</dbReference>
<evidence type="ECO:0000313" key="10">
    <source>
        <dbReference type="Proteomes" id="UP000283523"/>
    </source>
</evidence>
<dbReference type="OrthoDB" id="9808408at2"/>
<dbReference type="Gene3D" id="3.40.50.2300">
    <property type="match status" value="1"/>
</dbReference>
<keyword evidence="4" id="KW-0808">Transferase</keyword>
<evidence type="ECO:0000313" key="9">
    <source>
        <dbReference type="EMBL" id="RIV18714.1"/>
    </source>
</evidence>
<comment type="caution">
    <text evidence="9">The sequence shown here is derived from an EMBL/GenBank/DDBJ whole genome shotgun (WGS) entry which is preliminary data.</text>
</comment>
<keyword evidence="3 6" id="KW-0597">Phosphoprotein</keyword>
<dbReference type="PROSITE" id="PS50109">
    <property type="entry name" value="HIS_KIN"/>
    <property type="match status" value="1"/>
</dbReference>
<feature type="domain" description="Histidine kinase" evidence="7">
    <location>
        <begin position="311"/>
        <end position="531"/>
    </location>
</feature>
<dbReference type="Gene3D" id="1.10.287.130">
    <property type="match status" value="1"/>
</dbReference>
<dbReference type="EMBL" id="QXED01000010">
    <property type="protein sequence ID" value="RIV18714.1"/>
    <property type="molecule type" value="Genomic_DNA"/>
</dbReference>
<evidence type="ECO:0000256" key="6">
    <source>
        <dbReference type="PROSITE-ProRule" id="PRU00169"/>
    </source>
</evidence>
<gene>
    <name evidence="9" type="ORF">DYU11_27480</name>
</gene>
<dbReference type="AlphaFoldDB" id="A0A418LZR8"/>
<evidence type="ECO:0000256" key="3">
    <source>
        <dbReference type="ARBA" id="ARBA00022553"/>
    </source>
</evidence>
<evidence type="ECO:0000256" key="5">
    <source>
        <dbReference type="ARBA" id="ARBA00022777"/>
    </source>
</evidence>
<dbReference type="Pfam" id="PF02518">
    <property type="entry name" value="HATPase_c"/>
    <property type="match status" value="1"/>
</dbReference>
<comment type="catalytic activity">
    <reaction evidence="1">
        <text>ATP + protein L-histidine = ADP + protein N-phospho-L-histidine.</text>
        <dbReference type="EC" id="2.7.13.3"/>
    </reaction>
</comment>